<accession>A0A1B9XYI8</accession>
<comment type="caution">
    <text evidence="2">The sequence shown here is derived from an EMBL/GenBank/DDBJ whole genome shotgun (WGS) entry which is preliminary data.</text>
</comment>
<dbReference type="AlphaFoldDB" id="A0A1B9XYI8"/>
<name>A0A1B9XYI8_9FLAO</name>
<keyword evidence="1" id="KW-0472">Membrane</keyword>
<dbReference type="STRING" id="447689.BA195_10345"/>
<sequence length="78" mass="8949">MNKISIITWISLVLLTIVSASFSNLGALLIIGLAVFKFLVVGLSVYRIKKSTYFLESTFVVFYYNIRNFSINYLRKIC</sequence>
<reference evidence="2 3" key="1">
    <citation type="submission" date="2016-06" db="EMBL/GenBank/DDBJ databases">
        <title>Draft Genome Sequence of Tenacibaculum soleae UCD-KL19.</title>
        <authorList>
            <person name="Eisen J.A."/>
            <person name="Coil D.A."/>
            <person name="Lujan K.M."/>
        </authorList>
    </citation>
    <scope>NUCLEOTIDE SEQUENCE [LARGE SCALE GENOMIC DNA]</scope>
    <source>
        <strain evidence="2 3">UCD-KL19</strain>
    </source>
</reference>
<organism evidence="2 3">
    <name type="scientific">Tenacibaculum soleae</name>
    <dbReference type="NCBI Taxonomy" id="447689"/>
    <lineage>
        <taxon>Bacteria</taxon>
        <taxon>Pseudomonadati</taxon>
        <taxon>Bacteroidota</taxon>
        <taxon>Flavobacteriia</taxon>
        <taxon>Flavobacteriales</taxon>
        <taxon>Flavobacteriaceae</taxon>
        <taxon>Tenacibaculum</taxon>
    </lineage>
</organism>
<keyword evidence="1" id="KW-1133">Transmembrane helix</keyword>
<keyword evidence="3" id="KW-1185">Reference proteome</keyword>
<evidence type="ECO:0000313" key="3">
    <source>
        <dbReference type="Proteomes" id="UP000093186"/>
    </source>
</evidence>
<gene>
    <name evidence="2" type="ORF">BA195_10345</name>
</gene>
<dbReference type="EMBL" id="MAKX01000013">
    <property type="protein sequence ID" value="OCK42566.1"/>
    <property type="molecule type" value="Genomic_DNA"/>
</dbReference>
<protein>
    <submittedName>
        <fullName evidence="2">Uncharacterized protein</fullName>
    </submittedName>
</protein>
<evidence type="ECO:0000313" key="2">
    <source>
        <dbReference type="EMBL" id="OCK42566.1"/>
    </source>
</evidence>
<dbReference type="Proteomes" id="UP000093186">
    <property type="component" value="Unassembled WGS sequence"/>
</dbReference>
<keyword evidence="1" id="KW-0812">Transmembrane</keyword>
<evidence type="ECO:0000256" key="1">
    <source>
        <dbReference type="SAM" id="Phobius"/>
    </source>
</evidence>
<feature type="transmembrane region" description="Helical" evidence="1">
    <location>
        <begin position="30"/>
        <end position="48"/>
    </location>
</feature>
<proteinExistence type="predicted"/>